<protein>
    <recommendedName>
        <fullName evidence="5">Secreted protein</fullName>
    </recommendedName>
</protein>
<dbReference type="RefSeq" id="XP_029234748.1">
    <property type="nucleotide sequence ID" value="XM_029385399.1"/>
</dbReference>
<keyword evidence="2" id="KW-0732">Signal</keyword>
<feature type="signal peptide" evidence="2">
    <location>
        <begin position="1"/>
        <end position="26"/>
    </location>
</feature>
<dbReference type="AlphaFoldDB" id="A0A422MZM1"/>
<evidence type="ECO:0000313" key="4">
    <source>
        <dbReference type="Proteomes" id="UP000283634"/>
    </source>
</evidence>
<evidence type="ECO:0000256" key="2">
    <source>
        <dbReference type="SAM" id="SignalP"/>
    </source>
</evidence>
<evidence type="ECO:0000256" key="1">
    <source>
        <dbReference type="SAM" id="MobiDB-lite"/>
    </source>
</evidence>
<dbReference type="Proteomes" id="UP000283634">
    <property type="component" value="Unassembled WGS sequence"/>
</dbReference>
<evidence type="ECO:0000313" key="3">
    <source>
        <dbReference type="EMBL" id="RNE98637.1"/>
    </source>
</evidence>
<comment type="caution">
    <text evidence="3">The sequence shown here is derived from an EMBL/GenBank/DDBJ whole genome shotgun (WGS) entry which is preliminary data.</text>
</comment>
<proteinExistence type="predicted"/>
<name>A0A422MZM1_TRYRA</name>
<reference evidence="3 4" key="1">
    <citation type="journal article" date="2018" name="BMC Genomics">
        <title>Genomic comparison of Trypanosoma conorhini and Trypanosoma rangeli to Trypanosoma cruzi strains of high and low virulence.</title>
        <authorList>
            <person name="Bradwell K.R."/>
            <person name="Koparde V.N."/>
            <person name="Matveyev A.V."/>
            <person name="Serrano M.G."/>
            <person name="Alves J.M."/>
            <person name="Parikh H."/>
            <person name="Huang B."/>
            <person name="Lee V."/>
            <person name="Espinosa-Alvarez O."/>
            <person name="Ortiz P.A."/>
            <person name="Costa-Martins A.G."/>
            <person name="Teixeira M.M."/>
            <person name="Buck G.A."/>
        </authorList>
    </citation>
    <scope>NUCLEOTIDE SEQUENCE [LARGE SCALE GENOMIC DNA]</scope>
    <source>
        <strain evidence="3 4">AM80</strain>
    </source>
</reference>
<dbReference type="GeneID" id="40332591"/>
<feature type="chain" id="PRO_5019386006" description="Secreted protein" evidence="2">
    <location>
        <begin position="27"/>
        <end position="169"/>
    </location>
</feature>
<evidence type="ECO:0008006" key="5">
    <source>
        <dbReference type="Google" id="ProtNLM"/>
    </source>
</evidence>
<feature type="region of interest" description="Disordered" evidence="1">
    <location>
        <begin position="132"/>
        <end position="169"/>
    </location>
</feature>
<feature type="compositionally biased region" description="Basic and acidic residues" evidence="1">
    <location>
        <begin position="35"/>
        <end position="46"/>
    </location>
</feature>
<accession>A0A422MZM1</accession>
<sequence>MSANTSATGSVASFGAVALLTQVAAAAQQHHNHPHRNDGDQKQHCDDDADQLRHRQLAIGLCVPHRRDHGGVQRASKPSHRNACCPVVHTAHSTVSCIARRAVGEGSVLHVLHGDSGVPAEEVNQQLSSHLVHARENRPQQPRCSEARQRQRRPLRGVGHTVNELLGSL</sequence>
<feature type="region of interest" description="Disordered" evidence="1">
    <location>
        <begin position="25"/>
        <end position="46"/>
    </location>
</feature>
<keyword evidence="4" id="KW-1185">Reference proteome</keyword>
<organism evidence="3 4">
    <name type="scientific">Trypanosoma rangeli</name>
    <dbReference type="NCBI Taxonomy" id="5698"/>
    <lineage>
        <taxon>Eukaryota</taxon>
        <taxon>Discoba</taxon>
        <taxon>Euglenozoa</taxon>
        <taxon>Kinetoplastea</taxon>
        <taxon>Metakinetoplastina</taxon>
        <taxon>Trypanosomatida</taxon>
        <taxon>Trypanosomatidae</taxon>
        <taxon>Trypanosoma</taxon>
        <taxon>Herpetosoma</taxon>
    </lineage>
</organism>
<dbReference type="EMBL" id="MKGL01000447">
    <property type="protein sequence ID" value="RNE98637.1"/>
    <property type="molecule type" value="Genomic_DNA"/>
</dbReference>
<gene>
    <name evidence="3" type="ORF">TraAM80_08658</name>
</gene>